<dbReference type="OrthoDB" id="3038000at2759"/>
<feature type="compositionally biased region" description="Basic and acidic residues" evidence="1">
    <location>
        <begin position="1"/>
        <end position="10"/>
    </location>
</feature>
<name>A0A8H6U3L8_9AGAR</name>
<dbReference type="AlphaFoldDB" id="A0A8H6U3L8"/>
<evidence type="ECO:0000256" key="1">
    <source>
        <dbReference type="SAM" id="MobiDB-lite"/>
    </source>
</evidence>
<sequence length="188" mass="21064">MDDQMCHSAEESTQQSDPGDVGGNCHAAIVNTSSRDIIMTNCTTTTNFTFTVIPTAPSDFRTIPLGDIVLQHEICVDYCTGVISRGRTRTWHGAEEEWRRVVEKYRSIRHPNIIQIWGTASADGIHAVLFHDDLYTFMRSGIPSFGRCKIILTTYIMSKCFGTIFIFGYVAPRAAFVRSSTKTKAWSI</sequence>
<dbReference type="PROSITE" id="PS50042">
    <property type="entry name" value="CNMP_BINDING_3"/>
    <property type="match status" value="1"/>
</dbReference>
<protein>
    <recommendedName>
        <fullName evidence="2">Cyclic nucleotide-binding domain-containing protein</fullName>
    </recommendedName>
</protein>
<proteinExistence type="predicted"/>
<feature type="domain" description="Cyclic nucleotide-binding" evidence="2">
    <location>
        <begin position="132"/>
        <end position="188"/>
    </location>
</feature>
<keyword evidence="4" id="KW-1185">Reference proteome</keyword>
<dbReference type="InterPro" id="IPR000595">
    <property type="entry name" value="cNMP-bd_dom"/>
</dbReference>
<accession>A0A8H6U3L8</accession>
<evidence type="ECO:0000259" key="2">
    <source>
        <dbReference type="PROSITE" id="PS50042"/>
    </source>
</evidence>
<organism evidence="3 4">
    <name type="scientific">Mycena venus</name>
    <dbReference type="NCBI Taxonomy" id="2733690"/>
    <lineage>
        <taxon>Eukaryota</taxon>
        <taxon>Fungi</taxon>
        <taxon>Dikarya</taxon>
        <taxon>Basidiomycota</taxon>
        <taxon>Agaricomycotina</taxon>
        <taxon>Agaricomycetes</taxon>
        <taxon>Agaricomycetidae</taxon>
        <taxon>Agaricales</taxon>
        <taxon>Marasmiineae</taxon>
        <taxon>Mycenaceae</taxon>
        <taxon>Mycena</taxon>
    </lineage>
</organism>
<reference evidence="3" key="1">
    <citation type="submission" date="2020-05" db="EMBL/GenBank/DDBJ databases">
        <title>Mycena genomes resolve the evolution of fungal bioluminescence.</title>
        <authorList>
            <person name="Tsai I.J."/>
        </authorList>
    </citation>
    <scope>NUCLEOTIDE SEQUENCE</scope>
    <source>
        <strain evidence="3">CCC161011</strain>
    </source>
</reference>
<feature type="region of interest" description="Disordered" evidence="1">
    <location>
        <begin position="1"/>
        <end position="23"/>
    </location>
</feature>
<dbReference type="EMBL" id="JACAZI010000036">
    <property type="protein sequence ID" value="KAF7328324.1"/>
    <property type="molecule type" value="Genomic_DNA"/>
</dbReference>
<dbReference type="Proteomes" id="UP000620124">
    <property type="component" value="Unassembled WGS sequence"/>
</dbReference>
<comment type="caution">
    <text evidence="3">The sequence shown here is derived from an EMBL/GenBank/DDBJ whole genome shotgun (WGS) entry which is preliminary data.</text>
</comment>
<evidence type="ECO:0000313" key="4">
    <source>
        <dbReference type="Proteomes" id="UP000620124"/>
    </source>
</evidence>
<gene>
    <name evidence="3" type="ORF">MVEN_02547800</name>
</gene>
<evidence type="ECO:0000313" key="3">
    <source>
        <dbReference type="EMBL" id="KAF7328324.1"/>
    </source>
</evidence>